<proteinExistence type="predicted"/>
<protein>
    <recommendedName>
        <fullName evidence="1">MACPF-like domain-containing protein</fullName>
    </recommendedName>
</protein>
<dbReference type="InterPro" id="IPR054586">
    <property type="entry name" value="MACPF_1_fungal"/>
</dbReference>
<name>A0A433DF84_9FUNG</name>
<dbReference type="EMBL" id="RBNI01002237">
    <property type="protein sequence ID" value="RUP49512.1"/>
    <property type="molecule type" value="Genomic_DNA"/>
</dbReference>
<gene>
    <name evidence="2" type="ORF">BC936DRAFT_142341</name>
</gene>
<comment type="caution">
    <text evidence="2">The sequence shown here is derived from an EMBL/GenBank/DDBJ whole genome shotgun (WGS) entry which is preliminary data.</text>
</comment>
<keyword evidence="3" id="KW-1185">Reference proteome</keyword>
<evidence type="ECO:0000313" key="3">
    <source>
        <dbReference type="Proteomes" id="UP000268093"/>
    </source>
</evidence>
<evidence type="ECO:0000259" key="1">
    <source>
        <dbReference type="Pfam" id="PF22693"/>
    </source>
</evidence>
<sequence length="579" mass="66135">MSSYNSHNPDSDNILDADYRRQSFDALRLNYAFTLEGQPARCPCAKLRNRPPTFDRCAHDKEYQKFLCHSEWTEYLTFEGFSRTSLERLLSSTPEELAKSYMEARVNTTPEFEGSYNYIEYIHGAQVILTTDIVEPTEEFVESVRRALCQVDLRSQYEALEVVWEQFGYVWSQSVTIGGKLIAWQDLGPRRNAEETQQMMEDEAEDSISATLWGFGHLGTGPCVGFKIERNDDQSNSVDYSFHRSHLIVTGGNATTGAEDLWWGEWEKSIASNHLSWSVINHDHILPTYMLLDEDLRARVKVVMDDRLSRDCLVSGGLLSLKNLNTNLPLVWQKSHYGPDFAALVVTSPVEYTSIDRSLWRFIRQDPPSIFLSPSSEFHQTRKARNEDDYLHYGDFVYICAAIPPRGIRSEGEDSVYLHSGWDILANGTKGNFKILLGDMSESHAEIISAYWMIEPVARDNLGASATLPSKPSPIKIDDSAKDTRIRKNNQFRIRNCATNAFLCSHNENLAAHDSQDQLSPHESKKTFLIPDALIHDNMELWEFWGKHPVNAVFDGMRHNPLRSHSVNLMDIFDRLSQS</sequence>
<reference evidence="2 3" key="1">
    <citation type="journal article" date="2018" name="New Phytol.">
        <title>Phylogenomics of Endogonaceae and evolution of mycorrhizas within Mucoromycota.</title>
        <authorList>
            <person name="Chang Y."/>
            <person name="Desiro A."/>
            <person name="Na H."/>
            <person name="Sandor L."/>
            <person name="Lipzen A."/>
            <person name="Clum A."/>
            <person name="Barry K."/>
            <person name="Grigoriev I.V."/>
            <person name="Martin F.M."/>
            <person name="Stajich J.E."/>
            <person name="Smith M.E."/>
            <person name="Bonito G."/>
            <person name="Spatafora J.W."/>
        </authorList>
    </citation>
    <scope>NUCLEOTIDE SEQUENCE [LARGE SCALE GENOMIC DNA]</scope>
    <source>
        <strain evidence="2 3">GMNB39</strain>
    </source>
</reference>
<organism evidence="2 3">
    <name type="scientific">Jimgerdemannia flammicorona</name>
    <dbReference type="NCBI Taxonomy" id="994334"/>
    <lineage>
        <taxon>Eukaryota</taxon>
        <taxon>Fungi</taxon>
        <taxon>Fungi incertae sedis</taxon>
        <taxon>Mucoromycota</taxon>
        <taxon>Mucoromycotina</taxon>
        <taxon>Endogonomycetes</taxon>
        <taxon>Endogonales</taxon>
        <taxon>Endogonaceae</taxon>
        <taxon>Jimgerdemannia</taxon>
    </lineage>
</organism>
<dbReference type="Pfam" id="PF22693">
    <property type="entry name" value="MACPF_1"/>
    <property type="match status" value="1"/>
</dbReference>
<accession>A0A433DF84</accession>
<dbReference type="AlphaFoldDB" id="A0A433DF84"/>
<evidence type="ECO:0000313" key="2">
    <source>
        <dbReference type="EMBL" id="RUP49512.1"/>
    </source>
</evidence>
<dbReference type="Proteomes" id="UP000268093">
    <property type="component" value="Unassembled WGS sequence"/>
</dbReference>
<dbReference type="OrthoDB" id="2320155at2759"/>
<feature type="domain" description="MACPF-like" evidence="1">
    <location>
        <begin position="119"/>
        <end position="300"/>
    </location>
</feature>